<reference evidence="14" key="1">
    <citation type="journal article" date="2013" name="Nat. Commun.">
        <title>Whole-genome sequencing of Oryza brachyantha reveals mechanisms underlying Oryza genome evolution.</title>
        <authorList>
            <person name="Chen J."/>
            <person name="Huang Q."/>
            <person name="Gao D."/>
            <person name="Wang J."/>
            <person name="Lang Y."/>
            <person name="Liu T."/>
            <person name="Li B."/>
            <person name="Bai Z."/>
            <person name="Luis Goicoechea J."/>
            <person name="Liang C."/>
            <person name="Chen C."/>
            <person name="Zhang W."/>
            <person name="Sun S."/>
            <person name="Liao Y."/>
            <person name="Zhang X."/>
            <person name="Yang L."/>
            <person name="Song C."/>
            <person name="Wang M."/>
            <person name="Shi J."/>
            <person name="Liu G."/>
            <person name="Liu J."/>
            <person name="Zhou H."/>
            <person name="Zhou W."/>
            <person name="Yu Q."/>
            <person name="An N."/>
            <person name="Chen Y."/>
            <person name="Cai Q."/>
            <person name="Wang B."/>
            <person name="Liu B."/>
            <person name="Min J."/>
            <person name="Huang Y."/>
            <person name="Wu H."/>
            <person name="Li Z."/>
            <person name="Zhang Y."/>
            <person name="Yin Y."/>
            <person name="Song W."/>
            <person name="Jiang J."/>
            <person name="Jackson S.A."/>
            <person name="Wing R.A."/>
            <person name="Wang J."/>
            <person name="Chen M."/>
        </authorList>
    </citation>
    <scope>NUCLEOTIDE SEQUENCE [LARGE SCALE GENOMIC DNA]</scope>
    <source>
        <strain evidence="14">cv. IRGC 101232</strain>
    </source>
</reference>
<feature type="domain" description="Plant heme peroxidase family profile" evidence="13">
    <location>
        <begin position="47"/>
        <end position="139"/>
    </location>
</feature>
<comment type="cofactor">
    <cofactor evidence="2">
        <name>Ca(2+)</name>
        <dbReference type="ChEBI" id="CHEBI:29108"/>
    </cofactor>
</comment>
<keyword evidence="5" id="KW-0349">Heme</keyword>
<feature type="binding site" evidence="11">
    <location>
        <position position="92"/>
    </location>
    <ligand>
        <name>substrate</name>
    </ligand>
</feature>
<evidence type="ECO:0000256" key="10">
    <source>
        <dbReference type="ARBA" id="ARBA00023324"/>
    </source>
</evidence>
<dbReference type="GO" id="GO:0140825">
    <property type="term" value="F:lactoperoxidase activity"/>
    <property type="evidence" value="ECO:0007669"/>
    <property type="project" value="UniProtKB-EC"/>
</dbReference>
<dbReference type="Pfam" id="PF00141">
    <property type="entry name" value="peroxidase"/>
    <property type="match status" value="1"/>
</dbReference>
<dbReference type="GO" id="GO:0006979">
    <property type="term" value="P:response to oxidative stress"/>
    <property type="evidence" value="ECO:0007669"/>
    <property type="project" value="InterPro"/>
</dbReference>
<keyword evidence="4" id="KW-0575">Peroxidase</keyword>
<keyword evidence="6" id="KW-0479">Metal-binding</keyword>
<evidence type="ECO:0000256" key="6">
    <source>
        <dbReference type="ARBA" id="ARBA00022723"/>
    </source>
</evidence>
<dbReference type="GO" id="GO:0046872">
    <property type="term" value="F:metal ion binding"/>
    <property type="evidence" value="ECO:0007669"/>
    <property type="project" value="UniProtKB-KW"/>
</dbReference>
<keyword evidence="7" id="KW-0106">Calcium</keyword>
<dbReference type="Gene3D" id="1.10.420.10">
    <property type="entry name" value="Peroxidase, domain 2"/>
    <property type="match status" value="1"/>
</dbReference>
<organism evidence="14">
    <name type="scientific">Oryza brachyantha</name>
    <name type="common">malo sina</name>
    <dbReference type="NCBI Taxonomy" id="4533"/>
    <lineage>
        <taxon>Eukaryota</taxon>
        <taxon>Viridiplantae</taxon>
        <taxon>Streptophyta</taxon>
        <taxon>Embryophyta</taxon>
        <taxon>Tracheophyta</taxon>
        <taxon>Spermatophyta</taxon>
        <taxon>Magnoliopsida</taxon>
        <taxon>Liliopsida</taxon>
        <taxon>Poales</taxon>
        <taxon>Poaceae</taxon>
        <taxon>BOP clade</taxon>
        <taxon>Oryzoideae</taxon>
        <taxon>Oryzeae</taxon>
        <taxon>Oryzinae</taxon>
        <taxon>Oryza</taxon>
    </lineage>
</organism>
<protein>
    <recommendedName>
        <fullName evidence="13">Plant heme peroxidase family profile domain-containing protein</fullName>
    </recommendedName>
</protein>
<dbReference type="GO" id="GO:0020037">
    <property type="term" value="F:heme binding"/>
    <property type="evidence" value="ECO:0007669"/>
    <property type="project" value="InterPro"/>
</dbReference>
<dbReference type="InterPro" id="IPR000823">
    <property type="entry name" value="Peroxidase_pln"/>
</dbReference>
<dbReference type="STRING" id="4533.J3N151"/>
<comment type="similarity">
    <text evidence="12">Belongs to the peroxidase family.</text>
</comment>
<evidence type="ECO:0000256" key="11">
    <source>
        <dbReference type="PIRSR" id="PIRSR600823-2"/>
    </source>
</evidence>
<comment type="cofactor">
    <cofactor evidence="3">
        <name>heme b</name>
        <dbReference type="ChEBI" id="CHEBI:60344"/>
    </cofactor>
</comment>
<evidence type="ECO:0000256" key="1">
    <source>
        <dbReference type="ARBA" id="ARBA00000189"/>
    </source>
</evidence>
<dbReference type="GO" id="GO:0042744">
    <property type="term" value="P:hydrogen peroxide catabolic process"/>
    <property type="evidence" value="ECO:0007669"/>
    <property type="project" value="UniProtKB-KW"/>
</dbReference>
<evidence type="ECO:0000259" key="13">
    <source>
        <dbReference type="PROSITE" id="PS50873"/>
    </source>
</evidence>
<dbReference type="Gramene" id="OB10G12490.1">
    <property type="protein sequence ID" value="OB10G12490.1"/>
    <property type="gene ID" value="OB10G12490"/>
</dbReference>
<evidence type="ECO:0000256" key="4">
    <source>
        <dbReference type="ARBA" id="ARBA00022559"/>
    </source>
</evidence>
<evidence type="ECO:0000256" key="9">
    <source>
        <dbReference type="ARBA" id="ARBA00023004"/>
    </source>
</evidence>
<dbReference type="SUPFAM" id="SSF48113">
    <property type="entry name" value="Heme-dependent peroxidases"/>
    <property type="match status" value="1"/>
</dbReference>
<dbReference type="PANTHER" id="PTHR31235">
    <property type="entry name" value="PEROXIDASE 25-RELATED"/>
    <property type="match status" value="1"/>
</dbReference>
<evidence type="ECO:0000256" key="2">
    <source>
        <dbReference type="ARBA" id="ARBA00001913"/>
    </source>
</evidence>
<evidence type="ECO:0000256" key="8">
    <source>
        <dbReference type="ARBA" id="ARBA00023002"/>
    </source>
</evidence>
<comment type="catalytic activity">
    <reaction evidence="1">
        <text>2 a phenolic donor + H2O2 = 2 a phenolic radical donor + 2 H2O</text>
        <dbReference type="Rhea" id="RHEA:56136"/>
        <dbReference type="ChEBI" id="CHEBI:15377"/>
        <dbReference type="ChEBI" id="CHEBI:16240"/>
        <dbReference type="ChEBI" id="CHEBI:139520"/>
        <dbReference type="ChEBI" id="CHEBI:139521"/>
        <dbReference type="EC" id="1.11.1.7"/>
    </reaction>
</comment>
<keyword evidence="8" id="KW-0560">Oxidoreductase</keyword>
<dbReference type="InterPro" id="IPR002016">
    <property type="entry name" value="Haem_peroxidase"/>
</dbReference>
<dbReference type="Gene3D" id="1.10.520.10">
    <property type="match status" value="1"/>
</dbReference>
<evidence type="ECO:0000256" key="12">
    <source>
        <dbReference type="RuleBase" id="RU004241"/>
    </source>
</evidence>
<keyword evidence="10" id="KW-0376">Hydrogen peroxide</keyword>
<dbReference type="PROSITE" id="PS50873">
    <property type="entry name" value="PEROXIDASE_4"/>
    <property type="match status" value="1"/>
</dbReference>
<reference evidence="14" key="2">
    <citation type="submission" date="2013-04" db="UniProtKB">
        <authorList>
            <consortium name="EnsemblPlants"/>
        </authorList>
    </citation>
    <scope>IDENTIFICATION</scope>
</reference>
<evidence type="ECO:0000313" key="14">
    <source>
        <dbReference type="EnsemblPlants" id="OB10G12490.1"/>
    </source>
</evidence>
<evidence type="ECO:0000313" key="15">
    <source>
        <dbReference type="Proteomes" id="UP000006038"/>
    </source>
</evidence>
<keyword evidence="9" id="KW-0408">Iron</keyword>
<evidence type="ECO:0000256" key="3">
    <source>
        <dbReference type="ARBA" id="ARBA00001970"/>
    </source>
</evidence>
<dbReference type="EnsemblPlants" id="OB10G12490.1">
    <property type="protein sequence ID" value="OB10G12490.1"/>
    <property type="gene ID" value="OB10G12490"/>
</dbReference>
<evidence type="ECO:0000256" key="5">
    <source>
        <dbReference type="ARBA" id="ARBA00022617"/>
    </source>
</evidence>
<keyword evidence="15" id="KW-1185">Reference proteome</keyword>
<dbReference type="Proteomes" id="UP000006038">
    <property type="component" value="Chromosome 10"/>
</dbReference>
<evidence type="ECO:0000256" key="7">
    <source>
        <dbReference type="ARBA" id="ARBA00022837"/>
    </source>
</evidence>
<dbReference type="HOGENOM" id="CLU_931816_0_0_1"/>
<accession>J3N151</accession>
<dbReference type="InterPro" id="IPR010255">
    <property type="entry name" value="Haem_peroxidase_sf"/>
</dbReference>
<sequence length="299" mass="32880">MTNKPSITLFREKHWLLVHDFPASGCPHSTLWRRSRPLSRRGAPPWSCADILIYAARDTGSILGNGRVNFDVPVGRLDCLVSSADEAQAEIPDPTLTLQQLIDNFITKTFTVEEKYPRKIWTISLCLRPTRPHVLAPAEQQRHTPLPPLRADGAKGSAGVLDRRAGQVAAVVGECGDYFKGVCCNARGRVATVSLCGTGYKAILEKPTVPRPSEAARFRGLNNKFLRRREGRGMKGKDDRTISVTTTSANIIIASLLSSMCEDIWSAAEGKCMFQSGAKRYASVAMLIWKETQPKLAST</sequence>
<dbReference type="AlphaFoldDB" id="J3N151"/>
<proteinExistence type="inferred from homology"/>
<name>J3N151_ORYBR</name>